<feature type="domain" description="Mos1 transposase HTH" evidence="1">
    <location>
        <begin position="5"/>
        <end position="54"/>
    </location>
</feature>
<dbReference type="Proteomes" id="UP001314205">
    <property type="component" value="Unassembled WGS sequence"/>
</dbReference>
<protein>
    <recommendedName>
        <fullName evidence="1">Mos1 transposase HTH domain-containing protein</fullName>
    </recommendedName>
</protein>
<evidence type="ECO:0000313" key="2">
    <source>
        <dbReference type="EMBL" id="CAK1589034.1"/>
    </source>
</evidence>
<comment type="caution">
    <text evidence="2">The sequence shown here is derived from an EMBL/GenBank/DDBJ whole genome shotgun (WGS) entry which is preliminary data.</text>
</comment>
<gene>
    <name evidence="2" type="ORF">PARMNEM_LOCUS9591</name>
</gene>
<organism evidence="2 3">
    <name type="scientific">Parnassius mnemosyne</name>
    <name type="common">clouded apollo</name>
    <dbReference type="NCBI Taxonomy" id="213953"/>
    <lineage>
        <taxon>Eukaryota</taxon>
        <taxon>Metazoa</taxon>
        <taxon>Ecdysozoa</taxon>
        <taxon>Arthropoda</taxon>
        <taxon>Hexapoda</taxon>
        <taxon>Insecta</taxon>
        <taxon>Pterygota</taxon>
        <taxon>Neoptera</taxon>
        <taxon>Endopterygota</taxon>
        <taxon>Lepidoptera</taxon>
        <taxon>Glossata</taxon>
        <taxon>Ditrysia</taxon>
        <taxon>Papilionoidea</taxon>
        <taxon>Papilionidae</taxon>
        <taxon>Parnassiinae</taxon>
        <taxon>Parnassini</taxon>
        <taxon>Parnassius</taxon>
        <taxon>Driopa</taxon>
    </lineage>
</organism>
<evidence type="ECO:0000259" key="1">
    <source>
        <dbReference type="Pfam" id="PF17906"/>
    </source>
</evidence>
<dbReference type="AlphaFoldDB" id="A0AAV1L239"/>
<dbReference type="Pfam" id="PF17906">
    <property type="entry name" value="HTH_48"/>
    <property type="match status" value="1"/>
</dbReference>
<keyword evidence="3" id="KW-1185">Reference proteome</keyword>
<reference evidence="2 3" key="1">
    <citation type="submission" date="2023-11" db="EMBL/GenBank/DDBJ databases">
        <authorList>
            <person name="Hedman E."/>
            <person name="Englund M."/>
            <person name="Stromberg M."/>
            <person name="Nyberg Akerstrom W."/>
            <person name="Nylinder S."/>
            <person name="Jareborg N."/>
            <person name="Kallberg Y."/>
            <person name="Kronander E."/>
        </authorList>
    </citation>
    <scope>NUCLEOTIDE SEQUENCE [LARGE SCALE GENOMIC DNA]</scope>
</reference>
<dbReference type="EMBL" id="CAVLGL010000083">
    <property type="protein sequence ID" value="CAK1589034.1"/>
    <property type="molecule type" value="Genomic_DNA"/>
</dbReference>
<dbReference type="Gene3D" id="1.10.10.1450">
    <property type="match status" value="1"/>
</dbReference>
<name>A0AAV1L239_9NEOP</name>
<evidence type="ECO:0000313" key="3">
    <source>
        <dbReference type="Proteomes" id="UP001314205"/>
    </source>
</evidence>
<accession>A0AAV1L239</accession>
<sequence>MDLNREHLRSMIYYDFKFGLTEQLSLQRLQLALEDSAPSRATIFRWFAEFKRGKINLKDDQRTGAPQKQ</sequence>
<dbReference type="InterPro" id="IPR041426">
    <property type="entry name" value="Mos1_HTH"/>
</dbReference>
<proteinExistence type="predicted"/>